<dbReference type="Pfam" id="PF18063">
    <property type="entry name" value="BB_PF"/>
    <property type="match status" value="1"/>
</dbReference>
<reference evidence="2" key="1">
    <citation type="submission" date="2020-01" db="EMBL/GenBank/DDBJ databases">
        <title>Development of genomics and gene disruption for Polysphondylium violaceum indicates a role for the polyketide synthase stlB in stalk morphogenesis.</title>
        <authorList>
            <person name="Narita B."/>
            <person name="Kawabe Y."/>
            <person name="Kin K."/>
            <person name="Saito T."/>
            <person name="Gibbs R."/>
            <person name="Kuspa A."/>
            <person name="Muzny D."/>
            <person name="Queller D."/>
            <person name="Richards S."/>
            <person name="Strassman J."/>
            <person name="Sucgang R."/>
            <person name="Worley K."/>
            <person name="Schaap P."/>
        </authorList>
    </citation>
    <scope>NUCLEOTIDE SEQUENCE</scope>
    <source>
        <strain evidence="2">QSvi11</strain>
    </source>
</reference>
<dbReference type="GO" id="GO:0031157">
    <property type="term" value="P:regulation of aggregate size involved in sorocarp development"/>
    <property type="evidence" value="ECO:0007669"/>
    <property type="project" value="InterPro"/>
</dbReference>
<accession>A0A8J4Q115</accession>
<dbReference type="PANTHER" id="PTHR35884">
    <property type="entry name" value="SMALL AGGREGATE FORMATION PROTEIN"/>
    <property type="match status" value="1"/>
</dbReference>
<protein>
    <recommendedName>
        <fullName evidence="1">Monalysin Pore-forming domain-containing protein</fullName>
    </recommendedName>
</protein>
<dbReference type="AlphaFoldDB" id="A0A8J4Q115"/>
<dbReference type="Proteomes" id="UP000695562">
    <property type="component" value="Unassembled WGS sequence"/>
</dbReference>
<feature type="domain" description="Monalysin Pore-forming" evidence="1">
    <location>
        <begin position="51"/>
        <end position="255"/>
    </location>
</feature>
<comment type="caution">
    <text evidence="2">The sequence shown here is derived from an EMBL/GenBank/DDBJ whole genome shotgun (WGS) entry which is preliminary data.</text>
</comment>
<keyword evidence="3" id="KW-1185">Reference proteome</keyword>
<dbReference type="EMBL" id="AJWJ01000072">
    <property type="protein sequence ID" value="KAF2076122.1"/>
    <property type="molecule type" value="Genomic_DNA"/>
</dbReference>
<organism evidence="2 3">
    <name type="scientific">Polysphondylium violaceum</name>
    <dbReference type="NCBI Taxonomy" id="133409"/>
    <lineage>
        <taxon>Eukaryota</taxon>
        <taxon>Amoebozoa</taxon>
        <taxon>Evosea</taxon>
        <taxon>Eumycetozoa</taxon>
        <taxon>Dictyostelia</taxon>
        <taxon>Dictyosteliales</taxon>
        <taxon>Dictyosteliaceae</taxon>
        <taxon>Polysphondylium</taxon>
    </lineage>
</organism>
<evidence type="ECO:0000259" key="1">
    <source>
        <dbReference type="Pfam" id="PF18063"/>
    </source>
</evidence>
<dbReference type="OrthoDB" id="2368263at2759"/>
<dbReference type="InterPro" id="IPR040927">
    <property type="entry name" value="PF_Monalysin"/>
</dbReference>
<dbReference type="InterPro" id="IPR038768">
    <property type="entry name" value="SmlA"/>
</dbReference>
<proteinExistence type="predicted"/>
<gene>
    <name evidence="2" type="ORF">CYY_002584</name>
</gene>
<evidence type="ECO:0000313" key="2">
    <source>
        <dbReference type="EMBL" id="KAF2076122.1"/>
    </source>
</evidence>
<name>A0A8J4Q115_9MYCE</name>
<sequence>MSTERGPLHPSTLNIPLSLSTADGDIHKADLENAKKIGVPTASSNFDPAKSRTCNSNFEIDEAIKLKSPPDSMVMVNAPWTEMAGEVPFKVKPICAYMNYINSLTVPGTIEKTLEKKNGYSSRFQTSVEIKAGVSAGIFGCNASLEVSTGFTYEETITSETTETWREILESGSYVIYQNCVLYAYWVQQPGGINGAVKVARLMGEYAESGIQWYEREGESYFFVPVFRNDPFTLKYTDALYAPVPYNDIISYVTNSGSNRW</sequence>
<evidence type="ECO:0000313" key="3">
    <source>
        <dbReference type="Proteomes" id="UP000695562"/>
    </source>
</evidence>
<dbReference type="PANTHER" id="PTHR35884:SF1">
    <property type="entry name" value="MONALYSIN BETA BARREL PORE-FORMING DOMAIN-CONTAINING PROTEIN-RELATED"/>
    <property type="match status" value="1"/>
</dbReference>